<organism evidence="1 2">
    <name type="scientific">Candidatus Uhrbacteria bacterium CG22_combo_CG10-13_8_21_14_all_47_17</name>
    <dbReference type="NCBI Taxonomy" id="1975041"/>
    <lineage>
        <taxon>Bacteria</taxon>
        <taxon>Candidatus Uhriibacteriota</taxon>
    </lineage>
</organism>
<dbReference type="AlphaFoldDB" id="A0A2H0BTI7"/>
<feature type="non-terminal residue" evidence="1">
    <location>
        <position position="1"/>
    </location>
</feature>
<proteinExistence type="predicted"/>
<comment type="caution">
    <text evidence="1">The sequence shown here is derived from an EMBL/GenBank/DDBJ whole genome shotgun (WGS) entry which is preliminary data.</text>
</comment>
<reference evidence="1 2" key="1">
    <citation type="submission" date="2017-09" db="EMBL/GenBank/DDBJ databases">
        <title>Depth-based differentiation of microbial function through sediment-hosted aquifers and enrichment of novel symbionts in the deep terrestrial subsurface.</title>
        <authorList>
            <person name="Probst A.J."/>
            <person name="Ladd B."/>
            <person name="Jarett J.K."/>
            <person name="Geller-Mcgrath D.E."/>
            <person name="Sieber C.M."/>
            <person name="Emerson J.B."/>
            <person name="Anantharaman K."/>
            <person name="Thomas B.C."/>
            <person name="Malmstrom R."/>
            <person name="Stieglmeier M."/>
            <person name="Klingl A."/>
            <person name="Woyke T."/>
            <person name="Ryan C.M."/>
            <person name="Banfield J.F."/>
        </authorList>
    </citation>
    <scope>NUCLEOTIDE SEQUENCE [LARGE SCALE GENOMIC DNA]</scope>
    <source>
        <strain evidence="1">CG22_combo_CG10-13_8_21_14_all_47_17</strain>
    </source>
</reference>
<name>A0A2H0BTI7_9BACT</name>
<gene>
    <name evidence="1" type="ORF">COX00_00150</name>
</gene>
<dbReference type="Proteomes" id="UP000231581">
    <property type="component" value="Unassembled WGS sequence"/>
</dbReference>
<evidence type="ECO:0000313" key="1">
    <source>
        <dbReference type="EMBL" id="PIP60996.1"/>
    </source>
</evidence>
<dbReference type="EMBL" id="PCSZ01000005">
    <property type="protein sequence ID" value="PIP60996.1"/>
    <property type="molecule type" value="Genomic_DNA"/>
</dbReference>
<accession>A0A2H0BTI7</accession>
<protein>
    <submittedName>
        <fullName evidence="1">Uncharacterized protein</fullName>
    </submittedName>
</protein>
<sequence>TLLIWISFAHDLPRPTDGTLARIIRHYYGTFYEFCQSIQELSEGKKLFSKPFSVKHTKTKLSLEKKSF</sequence>
<evidence type="ECO:0000313" key="2">
    <source>
        <dbReference type="Proteomes" id="UP000231581"/>
    </source>
</evidence>